<organism evidence="1 2">
    <name type="scientific">Lindgomyces ingoldianus</name>
    <dbReference type="NCBI Taxonomy" id="673940"/>
    <lineage>
        <taxon>Eukaryota</taxon>
        <taxon>Fungi</taxon>
        <taxon>Dikarya</taxon>
        <taxon>Ascomycota</taxon>
        <taxon>Pezizomycotina</taxon>
        <taxon>Dothideomycetes</taxon>
        <taxon>Pleosporomycetidae</taxon>
        <taxon>Pleosporales</taxon>
        <taxon>Lindgomycetaceae</taxon>
        <taxon>Lindgomyces</taxon>
    </lineage>
</organism>
<reference evidence="1" key="1">
    <citation type="journal article" date="2020" name="Stud. Mycol.">
        <title>101 Dothideomycetes genomes: a test case for predicting lifestyles and emergence of pathogens.</title>
        <authorList>
            <person name="Haridas S."/>
            <person name="Albert R."/>
            <person name="Binder M."/>
            <person name="Bloem J."/>
            <person name="Labutti K."/>
            <person name="Salamov A."/>
            <person name="Andreopoulos B."/>
            <person name="Baker S."/>
            <person name="Barry K."/>
            <person name="Bills G."/>
            <person name="Bluhm B."/>
            <person name="Cannon C."/>
            <person name="Castanera R."/>
            <person name="Culley D."/>
            <person name="Daum C."/>
            <person name="Ezra D."/>
            <person name="Gonzalez J."/>
            <person name="Henrissat B."/>
            <person name="Kuo A."/>
            <person name="Liang C."/>
            <person name="Lipzen A."/>
            <person name="Lutzoni F."/>
            <person name="Magnuson J."/>
            <person name="Mondo S."/>
            <person name="Nolan M."/>
            <person name="Ohm R."/>
            <person name="Pangilinan J."/>
            <person name="Park H.-J."/>
            <person name="Ramirez L."/>
            <person name="Alfaro M."/>
            <person name="Sun H."/>
            <person name="Tritt A."/>
            <person name="Yoshinaga Y."/>
            <person name="Zwiers L.-H."/>
            <person name="Turgeon B."/>
            <person name="Goodwin S."/>
            <person name="Spatafora J."/>
            <person name="Crous P."/>
            <person name="Grigoriev I."/>
        </authorList>
    </citation>
    <scope>NUCLEOTIDE SEQUENCE</scope>
    <source>
        <strain evidence="1">ATCC 200398</strain>
    </source>
</reference>
<keyword evidence="2" id="KW-1185">Reference proteome</keyword>
<dbReference type="EMBL" id="MU003507">
    <property type="protein sequence ID" value="KAF2470572.1"/>
    <property type="molecule type" value="Genomic_DNA"/>
</dbReference>
<dbReference type="Proteomes" id="UP000799755">
    <property type="component" value="Unassembled WGS sequence"/>
</dbReference>
<proteinExistence type="predicted"/>
<comment type="caution">
    <text evidence="1">The sequence shown here is derived from an EMBL/GenBank/DDBJ whole genome shotgun (WGS) entry which is preliminary data.</text>
</comment>
<accession>A0ACB6QWX3</accession>
<gene>
    <name evidence="1" type="ORF">BDR25DRAFT_303654</name>
</gene>
<sequence length="61" mass="6927">MGLGGIGKTQLALELVYQIKEIYGDCSVIWIPATAMESLHRAYMDVGRKLRIPGWEKEMQM</sequence>
<evidence type="ECO:0000313" key="1">
    <source>
        <dbReference type="EMBL" id="KAF2470572.1"/>
    </source>
</evidence>
<evidence type="ECO:0000313" key="2">
    <source>
        <dbReference type="Proteomes" id="UP000799755"/>
    </source>
</evidence>
<protein>
    <submittedName>
        <fullName evidence="1">Uncharacterized protein</fullName>
    </submittedName>
</protein>
<name>A0ACB6QWX3_9PLEO</name>